<evidence type="ECO:0000313" key="2">
    <source>
        <dbReference type="EMBL" id="KIK57879.1"/>
    </source>
</evidence>
<feature type="compositionally biased region" description="Low complexity" evidence="1">
    <location>
        <begin position="217"/>
        <end position="232"/>
    </location>
</feature>
<reference evidence="2 3" key="1">
    <citation type="submission" date="2014-04" db="EMBL/GenBank/DDBJ databases">
        <title>Evolutionary Origins and Diversification of the Mycorrhizal Mutualists.</title>
        <authorList>
            <consortium name="DOE Joint Genome Institute"/>
            <consortium name="Mycorrhizal Genomics Consortium"/>
            <person name="Kohler A."/>
            <person name="Kuo A."/>
            <person name="Nagy L.G."/>
            <person name="Floudas D."/>
            <person name="Copeland A."/>
            <person name="Barry K.W."/>
            <person name="Cichocki N."/>
            <person name="Veneault-Fourrey C."/>
            <person name="LaButti K."/>
            <person name="Lindquist E.A."/>
            <person name="Lipzen A."/>
            <person name="Lundell T."/>
            <person name="Morin E."/>
            <person name="Murat C."/>
            <person name="Riley R."/>
            <person name="Ohm R."/>
            <person name="Sun H."/>
            <person name="Tunlid A."/>
            <person name="Henrissat B."/>
            <person name="Grigoriev I.V."/>
            <person name="Hibbett D.S."/>
            <person name="Martin F."/>
        </authorList>
    </citation>
    <scope>NUCLEOTIDE SEQUENCE [LARGE SCALE GENOMIC DNA]</scope>
    <source>
        <strain evidence="2 3">FD-317 M1</strain>
    </source>
</reference>
<feature type="compositionally biased region" description="Low complexity" evidence="1">
    <location>
        <begin position="92"/>
        <end position="116"/>
    </location>
</feature>
<evidence type="ECO:0000313" key="3">
    <source>
        <dbReference type="Proteomes" id="UP000053593"/>
    </source>
</evidence>
<feature type="compositionally biased region" description="Low complexity" evidence="1">
    <location>
        <begin position="164"/>
        <end position="175"/>
    </location>
</feature>
<sequence>MAFFFACCMRRKARRRPRDTLEDQVILDEESHLLRPEPEIPTLPDGVTQERELRKARLVTIVRAKEGNMIDTSDYAPFNILNRPNRCSSPHRYGSGSASGRSLSRSGSGSRGPSHSALRYGSGYGGYRGYGAVGGSTMSRPSPLEPESREVQVQIASAKDGTRRVSVSVERSLSSAKSKRDSESTGRRETGRTGSGLVEEISASWKEGTYGSGKVGASYSSPSDSNSNPGDDASGDRDSTPRTGMSILTGQGLGVRLVHSPPPLPFGSTSTSAAGAVWNDLERRGRSTVKQGLYNTGARIKAGAGDNEPMDGDELDISEQTPRPFDTTNGLSSMTRPSTIPAGDAITIATTNPISISAPPPSPHSDSEEPGVFKSMQTEARGFEEGGGSGKATVKALPMFRIRDEGELTIGWDD</sequence>
<proteinExistence type="predicted"/>
<dbReference type="AlphaFoldDB" id="A0A0D0C5R7"/>
<feature type="region of interest" description="Disordered" evidence="1">
    <location>
        <begin position="316"/>
        <end position="338"/>
    </location>
</feature>
<feature type="region of interest" description="Disordered" evidence="1">
    <location>
        <begin position="88"/>
        <end position="122"/>
    </location>
</feature>
<feature type="compositionally biased region" description="Polar residues" evidence="1">
    <location>
        <begin position="318"/>
        <end position="338"/>
    </location>
</feature>
<protein>
    <submittedName>
        <fullName evidence="2">Uncharacterized protein</fullName>
    </submittedName>
</protein>
<organism evidence="2 3">
    <name type="scientific">Collybiopsis luxurians FD-317 M1</name>
    <dbReference type="NCBI Taxonomy" id="944289"/>
    <lineage>
        <taxon>Eukaryota</taxon>
        <taxon>Fungi</taxon>
        <taxon>Dikarya</taxon>
        <taxon>Basidiomycota</taxon>
        <taxon>Agaricomycotina</taxon>
        <taxon>Agaricomycetes</taxon>
        <taxon>Agaricomycetidae</taxon>
        <taxon>Agaricales</taxon>
        <taxon>Marasmiineae</taxon>
        <taxon>Omphalotaceae</taxon>
        <taxon>Collybiopsis</taxon>
        <taxon>Collybiopsis luxurians</taxon>
    </lineage>
</organism>
<name>A0A0D0C5R7_9AGAR</name>
<feature type="region of interest" description="Disordered" evidence="1">
    <location>
        <begin position="135"/>
        <end position="247"/>
    </location>
</feature>
<accession>A0A0D0C5R7</accession>
<dbReference type="OrthoDB" id="3227079at2759"/>
<keyword evidence="3" id="KW-1185">Reference proteome</keyword>
<dbReference type="Proteomes" id="UP000053593">
    <property type="component" value="Unassembled WGS sequence"/>
</dbReference>
<dbReference type="HOGENOM" id="CLU_776240_0_0_1"/>
<dbReference type="EMBL" id="KN834788">
    <property type="protein sequence ID" value="KIK57879.1"/>
    <property type="molecule type" value="Genomic_DNA"/>
</dbReference>
<gene>
    <name evidence="2" type="ORF">GYMLUDRAFT_75185</name>
</gene>
<evidence type="ECO:0000256" key="1">
    <source>
        <dbReference type="SAM" id="MobiDB-lite"/>
    </source>
</evidence>
<feature type="compositionally biased region" description="Basic and acidic residues" evidence="1">
    <location>
        <begin position="178"/>
        <end position="191"/>
    </location>
</feature>